<dbReference type="InterPro" id="IPR017972">
    <property type="entry name" value="Cyt_P450_CS"/>
</dbReference>
<dbReference type="Gene3D" id="1.10.630.10">
    <property type="entry name" value="Cytochrome P450"/>
    <property type="match status" value="1"/>
</dbReference>
<dbReference type="AlphaFoldDB" id="A0AAN6KF60"/>
<keyword evidence="4 5" id="KW-0408">Iron</keyword>
<dbReference type="InterPro" id="IPR036396">
    <property type="entry name" value="Cyt_P450_sf"/>
</dbReference>
<comment type="caution">
    <text evidence="8">The sequence shown here is derived from an EMBL/GenBank/DDBJ whole genome shotgun (WGS) entry which is preliminary data.</text>
</comment>
<keyword evidence="9" id="KW-1185">Reference proteome</keyword>
<name>A0AAN6KF60_9PEZI</name>
<dbReference type="PANTHER" id="PTHR24305:SF232">
    <property type="entry name" value="P450, PUTATIVE (EUROFUNG)-RELATED"/>
    <property type="match status" value="1"/>
</dbReference>
<evidence type="ECO:0000256" key="2">
    <source>
        <dbReference type="ARBA" id="ARBA00010617"/>
    </source>
</evidence>
<dbReference type="FunFam" id="1.10.630.10:FF:000050">
    <property type="entry name" value="Cytochrome P450 monooxygenase"/>
    <property type="match status" value="1"/>
</dbReference>
<comment type="similarity">
    <text evidence="2 6">Belongs to the cytochrome P450 family.</text>
</comment>
<dbReference type="Pfam" id="PF00067">
    <property type="entry name" value="p450"/>
    <property type="match status" value="1"/>
</dbReference>
<organism evidence="8 9">
    <name type="scientific">Friedmanniomyces endolithicus</name>
    <dbReference type="NCBI Taxonomy" id="329885"/>
    <lineage>
        <taxon>Eukaryota</taxon>
        <taxon>Fungi</taxon>
        <taxon>Dikarya</taxon>
        <taxon>Ascomycota</taxon>
        <taxon>Pezizomycotina</taxon>
        <taxon>Dothideomycetes</taxon>
        <taxon>Dothideomycetidae</taxon>
        <taxon>Mycosphaerellales</taxon>
        <taxon>Teratosphaeriaceae</taxon>
        <taxon>Friedmanniomyces</taxon>
    </lineage>
</organism>
<dbReference type="PROSITE" id="PS00086">
    <property type="entry name" value="CYTOCHROME_P450"/>
    <property type="match status" value="1"/>
</dbReference>
<dbReference type="InterPro" id="IPR002401">
    <property type="entry name" value="Cyt_P450_E_grp-I"/>
</dbReference>
<dbReference type="CDD" id="cd11060">
    <property type="entry name" value="CYP57A1-like"/>
    <property type="match status" value="1"/>
</dbReference>
<evidence type="ECO:0000313" key="9">
    <source>
        <dbReference type="Proteomes" id="UP001175353"/>
    </source>
</evidence>
<keyword evidence="5 6" id="KW-0349">Heme</keyword>
<protein>
    <recommendedName>
        <fullName evidence="10">Pisatin demethylase</fullName>
    </recommendedName>
</protein>
<dbReference type="SUPFAM" id="SSF48264">
    <property type="entry name" value="Cytochrome P450"/>
    <property type="match status" value="1"/>
</dbReference>
<dbReference type="GO" id="GO:0004497">
    <property type="term" value="F:monooxygenase activity"/>
    <property type="evidence" value="ECO:0007669"/>
    <property type="project" value="UniProtKB-KW"/>
</dbReference>
<comment type="cofactor">
    <cofactor evidence="1 5">
        <name>heme</name>
        <dbReference type="ChEBI" id="CHEBI:30413"/>
    </cofactor>
</comment>
<evidence type="ECO:0000256" key="5">
    <source>
        <dbReference type="PIRSR" id="PIRSR602401-1"/>
    </source>
</evidence>
<evidence type="ECO:0000313" key="8">
    <source>
        <dbReference type="EMBL" id="KAK0979280.1"/>
    </source>
</evidence>
<evidence type="ECO:0000256" key="1">
    <source>
        <dbReference type="ARBA" id="ARBA00001971"/>
    </source>
</evidence>
<dbReference type="EMBL" id="JASUXU010000018">
    <property type="protein sequence ID" value="KAK0321895.1"/>
    <property type="molecule type" value="Genomic_DNA"/>
</dbReference>
<keyword evidence="6" id="KW-0560">Oxidoreductase</keyword>
<dbReference type="InterPro" id="IPR001128">
    <property type="entry name" value="Cyt_P450"/>
</dbReference>
<dbReference type="GO" id="GO:0016705">
    <property type="term" value="F:oxidoreductase activity, acting on paired donors, with incorporation or reduction of molecular oxygen"/>
    <property type="evidence" value="ECO:0007669"/>
    <property type="project" value="InterPro"/>
</dbReference>
<evidence type="ECO:0000313" key="7">
    <source>
        <dbReference type="EMBL" id="KAK0321895.1"/>
    </source>
</evidence>
<dbReference type="EMBL" id="JAUJLE010000123">
    <property type="protein sequence ID" value="KAK0979280.1"/>
    <property type="molecule type" value="Genomic_DNA"/>
</dbReference>
<dbReference type="Proteomes" id="UP001175353">
    <property type="component" value="Unassembled WGS sequence"/>
</dbReference>
<proteinExistence type="inferred from homology"/>
<dbReference type="PANTHER" id="PTHR24305">
    <property type="entry name" value="CYTOCHROME P450"/>
    <property type="match status" value="1"/>
</dbReference>
<dbReference type="PRINTS" id="PR00385">
    <property type="entry name" value="P450"/>
</dbReference>
<keyword evidence="3 5" id="KW-0479">Metal-binding</keyword>
<evidence type="ECO:0000256" key="6">
    <source>
        <dbReference type="RuleBase" id="RU000461"/>
    </source>
</evidence>
<sequence length="547" mass="62186">MLLTELTPILRTYWPLLLLSALAVHLLRNKFRNGLNRFPGHPLAAYTNWWRFFDALGRKAEKTHVALHRTYGDIIRLGPNVLSFADPRAIKIIYGLNKGMVKSDFYPVQQAVVSISHTGTREVLIPVRADSTQAKGQRLQSLFSTKDEDYHAKYRRCVNNAFAMSSLVGYEPLVDSTTDAFMEQTDKKYCATGKSCNFSQWLQFFAFDVIGELTWSKRLGFVERDEDVEGIVKFIGDFLSYAGPIGQQPFLDLLLEKNPIKLAMQRWGISKTVFPVTRFANDQAASRAAEMEKIKQEGSLDEGSGRGVDLLMKFTQAQHDHPDFMTDRQVLSSCTSMIFAGSETTAISLSSIFYHLVKHPRVYSKLMEELDEAARNGTIAERDYGKVSWAESQKLPFLDAVIQESFRIHPAAGLILERVVPPQGIEILGEHIPGGTIVGCNAWVLHRRAEIFGNDVDTFRPERWLEAKPDRLKEMKATMFQFGAGARTCIGKNISLLEIYKLVPTLLRNFEVELEDPKREWTTHNAWFVRQLDFNTLFKRRTLPHAA</sequence>
<dbReference type="Proteomes" id="UP001168146">
    <property type="component" value="Unassembled WGS sequence"/>
</dbReference>
<evidence type="ECO:0000256" key="3">
    <source>
        <dbReference type="ARBA" id="ARBA00022723"/>
    </source>
</evidence>
<evidence type="ECO:0008006" key="10">
    <source>
        <dbReference type="Google" id="ProtNLM"/>
    </source>
</evidence>
<dbReference type="InterPro" id="IPR050121">
    <property type="entry name" value="Cytochrome_P450_monoxygenase"/>
</dbReference>
<evidence type="ECO:0000256" key="4">
    <source>
        <dbReference type="ARBA" id="ARBA00023004"/>
    </source>
</evidence>
<keyword evidence="6" id="KW-0503">Monooxygenase</keyword>
<dbReference type="PRINTS" id="PR00463">
    <property type="entry name" value="EP450I"/>
</dbReference>
<reference evidence="8" key="2">
    <citation type="submission" date="2023-06" db="EMBL/GenBank/DDBJ databases">
        <title>Black Yeasts Isolated from many extreme environments.</title>
        <authorList>
            <person name="Coleine C."/>
            <person name="Stajich J.E."/>
            <person name="Selbmann L."/>
        </authorList>
    </citation>
    <scope>NUCLEOTIDE SEQUENCE</scope>
    <source>
        <strain evidence="8">CCFEE 5200</strain>
    </source>
</reference>
<accession>A0AAN6KF60</accession>
<gene>
    <name evidence="7" type="ORF">LTR82_006866</name>
    <name evidence="8" type="ORF">LTR91_012639</name>
</gene>
<dbReference type="GO" id="GO:0020037">
    <property type="term" value="F:heme binding"/>
    <property type="evidence" value="ECO:0007669"/>
    <property type="project" value="InterPro"/>
</dbReference>
<dbReference type="GO" id="GO:0005506">
    <property type="term" value="F:iron ion binding"/>
    <property type="evidence" value="ECO:0007669"/>
    <property type="project" value="InterPro"/>
</dbReference>
<reference evidence="7" key="1">
    <citation type="submission" date="2021-12" db="EMBL/GenBank/DDBJ databases">
        <title>Black yeast isolated from Biological Soil Crust.</title>
        <authorList>
            <person name="Kurbessoian T."/>
        </authorList>
    </citation>
    <scope>NUCLEOTIDE SEQUENCE</scope>
    <source>
        <strain evidence="7">CCFEE 5208</strain>
    </source>
</reference>
<feature type="binding site" description="axial binding residue" evidence="5">
    <location>
        <position position="489"/>
    </location>
    <ligand>
        <name>heme</name>
        <dbReference type="ChEBI" id="CHEBI:30413"/>
    </ligand>
    <ligandPart>
        <name>Fe</name>
        <dbReference type="ChEBI" id="CHEBI:18248"/>
    </ligandPart>
</feature>